<dbReference type="PANTHER" id="PTHR15239:SF6">
    <property type="entry name" value="RIBOSOME QUALITY CONTROL COMPLEX SUBUNIT NEMF"/>
    <property type="match status" value="1"/>
</dbReference>
<dbReference type="GO" id="GO:1990112">
    <property type="term" value="C:RQC complex"/>
    <property type="evidence" value="ECO:0007669"/>
    <property type="project" value="TreeGrafter"/>
</dbReference>
<organism evidence="3 4">
    <name type="scientific">Candidatus Mancarchaeum acidiphilum</name>
    <dbReference type="NCBI Taxonomy" id="1920749"/>
    <lineage>
        <taxon>Archaea</taxon>
        <taxon>Candidatus Micrarchaeota</taxon>
        <taxon>Candidatus Mancarchaeum</taxon>
    </lineage>
</organism>
<keyword evidence="1" id="KW-0175">Coiled coil</keyword>
<dbReference type="GO" id="GO:0072344">
    <property type="term" value="P:rescue of stalled ribosome"/>
    <property type="evidence" value="ECO:0007669"/>
    <property type="project" value="TreeGrafter"/>
</dbReference>
<dbReference type="OrthoDB" id="10943at2157"/>
<proteinExistence type="predicted"/>
<evidence type="ECO:0000259" key="2">
    <source>
        <dbReference type="Pfam" id="PF05670"/>
    </source>
</evidence>
<evidence type="ECO:0000256" key="1">
    <source>
        <dbReference type="SAM" id="Coils"/>
    </source>
</evidence>
<dbReference type="RefSeq" id="WP_088819642.1">
    <property type="nucleotide sequence ID" value="NZ_CP019964.1"/>
</dbReference>
<accession>A0A218NLY6</accession>
<dbReference type="KEGG" id="marh:Mia14_0136"/>
<protein>
    <submittedName>
        <fullName evidence="3">Putative RNA modification enzyme NFACT subunit B</fullName>
    </submittedName>
</protein>
<evidence type="ECO:0000313" key="3">
    <source>
        <dbReference type="EMBL" id="ASI13475.1"/>
    </source>
</evidence>
<gene>
    <name evidence="3" type="ORF">Mia14_0136</name>
</gene>
<dbReference type="Pfam" id="PF05670">
    <property type="entry name" value="NFACT-R_1"/>
    <property type="match status" value="1"/>
</dbReference>
<dbReference type="GeneID" id="33313695"/>
<name>A0A218NLY6_9ARCH</name>
<dbReference type="EMBL" id="CP019964">
    <property type="protein sequence ID" value="ASI13475.1"/>
    <property type="molecule type" value="Genomic_DNA"/>
</dbReference>
<dbReference type="Proteomes" id="UP000197679">
    <property type="component" value="Chromosome"/>
</dbReference>
<feature type="domain" description="NFACT RNA-binding" evidence="2">
    <location>
        <begin position="68"/>
        <end position="176"/>
    </location>
</feature>
<keyword evidence="4" id="KW-1185">Reference proteome</keyword>
<dbReference type="PANTHER" id="PTHR15239">
    <property type="entry name" value="NUCLEAR EXPORT MEDIATOR FACTOR NEMF"/>
    <property type="match status" value="1"/>
</dbReference>
<dbReference type="InterPro" id="IPR051608">
    <property type="entry name" value="RQC_Subunit_NEMF"/>
</dbReference>
<dbReference type="AlphaFoldDB" id="A0A218NLY6"/>
<evidence type="ECO:0000313" key="4">
    <source>
        <dbReference type="Proteomes" id="UP000197679"/>
    </source>
</evidence>
<dbReference type="InterPro" id="IPR008532">
    <property type="entry name" value="NFACT_RNA-bd"/>
</dbReference>
<dbReference type="GO" id="GO:0043023">
    <property type="term" value="F:ribosomal large subunit binding"/>
    <property type="evidence" value="ECO:0007669"/>
    <property type="project" value="TreeGrafter"/>
</dbReference>
<feature type="coiled-coil region" evidence="1">
    <location>
        <begin position="15"/>
        <end position="49"/>
    </location>
</feature>
<reference evidence="3 4" key="1">
    <citation type="journal article" date="2017" name="Nat. Commun.">
        <title>'ARMAN' archaea depend on association with euryarchaeal host in culture and in situ.</title>
        <authorList>
            <person name="Golyshina O."/>
            <person name="Toshchakov S."/>
            <person name="Makarova K."/>
            <person name="Gavrilov S."/>
            <person name="Korzhenkov A."/>
            <person name="La Cono V."/>
            <person name="Arcadi E."/>
            <person name="Nechitaylo T."/>
            <person name="Ferrer M."/>
            <person name="Kublanov I."/>
            <person name="Wolf Y."/>
            <person name="Yakimov M."/>
            <person name="Golyshin P."/>
            <person name="Slesarev A."/>
            <person name="Kozyavkin S."/>
        </authorList>
    </citation>
    <scope>NUCLEOTIDE SEQUENCE [LARGE SCALE GENOMIC DNA]</scope>
    <source>
        <strain evidence="3 4">Mia14</strain>
    </source>
</reference>
<sequence length="257" mass="29640">MEIKLDFTKSSQENGNHYYEEAKRLEGKIERAEEATSALRAKAEEEKSRESEVKTKIIKVQEKKWYEKFHWFFTTGNLLAIGGRDAQQNELLNSKYFEDHDLFFHANIFGASVVILKDGLNASKDDKEECAQFSASYSSAWNKMQGEVDVYCMRRDQVSKSTNKGSLGTGSFLLKGEREWYRNTNLKLVAIVENEKLEVLPYKRFLHIENTEQIKRVIIEIGRIQKSDAAKKISSILKYDDINTIMQQLPAGTFSLE</sequence>
<dbReference type="GO" id="GO:0000049">
    <property type="term" value="F:tRNA binding"/>
    <property type="evidence" value="ECO:0007669"/>
    <property type="project" value="TreeGrafter"/>
</dbReference>